<comment type="caution">
    <text evidence="1">The sequence shown here is derived from an EMBL/GenBank/DDBJ whole genome shotgun (WGS) entry which is preliminary data.</text>
</comment>
<gene>
    <name evidence="1" type="ORF">WFA24289_01183</name>
</gene>
<sequence length="78" mass="8765">MLVKKLLLQFKNEKNTINTLVLKDVLEPIDPAKVQAAMAVIAQSNVFEDKKGKKKYVTPVAAKVVNTEDNSVFDLRHK</sequence>
<evidence type="ECO:0008006" key="3">
    <source>
        <dbReference type="Google" id="ProtNLM"/>
    </source>
</evidence>
<dbReference type="InterPro" id="IPR021321">
    <property type="entry name" value="DUF2922"/>
</dbReference>
<keyword evidence="2" id="KW-1185">Reference proteome</keyword>
<protein>
    <recommendedName>
        <fullName evidence="3">DUF2922 domain-containing protein</fullName>
    </recommendedName>
</protein>
<proteinExistence type="predicted"/>
<evidence type="ECO:0000313" key="1">
    <source>
        <dbReference type="EMBL" id="CAH0416870.1"/>
    </source>
</evidence>
<dbReference type="EMBL" id="CAKKNS010000004">
    <property type="protein sequence ID" value="CAH0416870.1"/>
    <property type="molecule type" value="Genomic_DNA"/>
</dbReference>
<accession>A0ABM8Z6K4</accession>
<dbReference type="Pfam" id="PF11148">
    <property type="entry name" value="DUF2922"/>
    <property type="match status" value="1"/>
</dbReference>
<evidence type="ECO:0000313" key="2">
    <source>
        <dbReference type="Proteomes" id="UP000789707"/>
    </source>
</evidence>
<dbReference type="RefSeq" id="WP_230096907.1">
    <property type="nucleotide sequence ID" value="NZ_CAKKNS010000004.1"/>
</dbReference>
<reference evidence="1 2" key="1">
    <citation type="submission" date="2021-11" db="EMBL/GenBank/DDBJ databases">
        <authorList>
            <person name="Depoorter E."/>
        </authorList>
    </citation>
    <scope>NUCLEOTIDE SEQUENCE [LARGE SCALE GENOMIC DNA]</scope>
    <source>
        <strain evidence="1 2">LMG 24289</strain>
    </source>
</reference>
<dbReference type="Proteomes" id="UP000789707">
    <property type="component" value="Unassembled WGS sequence"/>
</dbReference>
<organism evidence="1 2">
    <name type="scientific">Periweissella fabaria</name>
    <dbReference type="NCBI Taxonomy" id="546157"/>
    <lineage>
        <taxon>Bacteria</taxon>
        <taxon>Bacillati</taxon>
        <taxon>Bacillota</taxon>
        <taxon>Bacilli</taxon>
        <taxon>Lactobacillales</taxon>
        <taxon>Lactobacillaceae</taxon>
        <taxon>Periweissella</taxon>
    </lineage>
</organism>
<name>A0ABM8Z6K4_9LACO</name>